<name>A0A8H7H835_9AGAM</name>
<evidence type="ECO:0000313" key="2">
    <source>
        <dbReference type="EMBL" id="KAF8680239.1"/>
    </source>
</evidence>
<accession>A0A8H7H835</accession>
<dbReference type="PANTHER" id="PTHR28221">
    <property type="entry name" value="RNA POLYMERASE I-SPECIFIC TRANSCRIPTION INITIATION FACTOR RRN6"/>
    <property type="match status" value="1"/>
</dbReference>
<evidence type="ECO:0000256" key="1">
    <source>
        <dbReference type="SAM" id="MobiDB-lite"/>
    </source>
</evidence>
<feature type="compositionally biased region" description="Basic residues" evidence="1">
    <location>
        <begin position="903"/>
        <end position="913"/>
    </location>
</feature>
<dbReference type="InterPro" id="IPR019350">
    <property type="entry name" value="RNA_pol_I-sp_TIF_RRN6-like"/>
</dbReference>
<proteinExistence type="predicted"/>
<dbReference type="Proteomes" id="UP000650582">
    <property type="component" value="Unassembled WGS sequence"/>
</dbReference>
<dbReference type="AlphaFoldDB" id="A0A8H7H835"/>
<dbReference type="EMBL" id="JACYCC010000037">
    <property type="protein sequence ID" value="KAF8680239.1"/>
    <property type="molecule type" value="Genomic_DNA"/>
</dbReference>
<feature type="region of interest" description="Disordered" evidence="1">
    <location>
        <begin position="1"/>
        <end position="22"/>
    </location>
</feature>
<organism evidence="2 3">
    <name type="scientific">Rhizoctonia solani</name>
    <dbReference type="NCBI Taxonomy" id="456999"/>
    <lineage>
        <taxon>Eukaryota</taxon>
        <taxon>Fungi</taxon>
        <taxon>Dikarya</taxon>
        <taxon>Basidiomycota</taxon>
        <taxon>Agaricomycotina</taxon>
        <taxon>Agaricomycetes</taxon>
        <taxon>Cantharellales</taxon>
        <taxon>Ceratobasidiaceae</taxon>
        <taxon>Rhizoctonia</taxon>
    </lineage>
</organism>
<feature type="compositionally biased region" description="Polar residues" evidence="1">
    <location>
        <begin position="871"/>
        <end position="888"/>
    </location>
</feature>
<sequence>MEGWPVDSRVQTPPETLAKRQGPRKVLPELNWDVPIIDIGTWSSSRLLSEEHKSLPRLSWANINSEGPRISTGNTRCIFPPTRDALSLADGLSFERKVLATNTWLRSREGVDDLEAIVLRELLEDDEKFAKAAATYNPYCSDLLAMDFLTKGHRKRAGIIAYPMGQSFDTLAGQLGASVLFDEKWGTVFSSGEQSGWKAPSSILQITNSNTIYKPDATTYANSGCLFAVRTLFDVHFVSISPRPGASVVAKQRVLSSFGRADIGNHRPFELVFNPHERSHAGLVVSDVGEVWSFGLDSKPSLLYTQIDDPITRVGAYDLPYWGLRWGVHPETFMLGSRSKISFYDKRTSTIASVLPVPQTVTSFDTIRNENFAQIFLSDMKYVSLVDERMLGRPIISWAHHRDGDMTLRIKAVELGQTEKVGLLTSKRSSFISVYDPVLSESGGLKGCDSYGLEWDSPNNCIPASIAVYIPPTTVRPTLFHLSNVGAIYRQDLAIGACEPSVERVVWEHELKNIAEKVELQHERYSKEDMAKCREVNVRNKYERIFMNSNTDLDGPSVAEIIDLAPTAFQRANEPIDRPMILHDLARVVPQETASVIPRSFFASTRSLPLPKARLLLRHTEHLRSQSQETVSWSYDLLKTQAHIWPGLSPTPTVDDLLAFSVLDNASERASKRDKEARQEIALDLALSTTVYSTVPFQPSRPKLRPAPVARDNDDMLSVAASALTLEGIEPPHVQHVQPCPTKGLVDGKKGAEQRQSLVARLLASEWDPDSSPGDYEFHDPYNQDYDEAMPAWKLMARTKADKELLEQAKSRLMSGRAAMAPVGSVLLPSVQISRTKPPAISNPVAVRVVRQVESQPELAAKQTESDQLGEVTSSQMNGNSQAANTQVLPGPFGVRPGGSAAPKKKKSRLPGF</sequence>
<feature type="region of interest" description="Disordered" evidence="1">
    <location>
        <begin position="856"/>
        <end position="913"/>
    </location>
</feature>
<evidence type="ECO:0000313" key="3">
    <source>
        <dbReference type="Proteomes" id="UP000650582"/>
    </source>
</evidence>
<dbReference type="PANTHER" id="PTHR28221:SF2">
    <property type="entry name" value="RNA POLYMERASE I-SPECIFIC TRANSCRIPTION INITIATION FACTOR RRN6"/>
    <property type="match status" value="1"/>
</dbReference>
<reference evidence="2" key="1">
    <citation type="submission" date="2020-09" db="EMBL/GenBank/DDBJ databases">
        <title>Comparative genome analyses of four rice-infecting Rhizoctonia solani isolates reveal extensive enrichment of homogalacturonan modification genes.</title>
        <authorList>
            <person name="Lee D.-Y."/>
            <person name="Jeon J."/>
            <person name="Kim K.-T."/>
            <person name="Cheong K."/>
            <person name="Song H."/>
            <person name="Choi G."/>
            <person name="Ko J."/>
            <person name="Opiyo S.O."/>
            <person name="Zuo S."/>
            <person name="Madhav S."/>
            <person name="Lee Y.-H."/>
            <person name="Wang G.-L."/>
        </authorList>
    </citation>
    <scope>NUCLEOTIDE SEQUENCE</scope>
    <source>
        <strain evidence="2">AG1-IA YN-7</strain>
    </source>
</reference>
<gene>
    <name evidence="2" type="ORF">RHS04_04284</name>
</gene>
<comment type="caution">
    <text evidence="2">The sequence shown here is derived from an EMBL/GenBank/DDBJ whole genome shotgun (WGS) entry which is preliminary data.</text>
</comment>
<protein>
    <submittedName>
        <fullName evidence="2">Mitochondrial carrier family</fullName>
    </submittedName>
</protein>